<evidence type="ECO:0000256" key="8">
    <source>
        <dbReference type="ARBA" id="ARBA00048556"/>
    </source>
</evidence>
<dbReference type="InterPro" id="IPR011270">
    <property type="entry name" value="Pur_Nuc_Pase_Ino/Guo-sp"/>
</dbReference>
<dbReference type="InterPro" id="IPR011268">
    <property type="entry name" value="Purine_phosphorylase"/>
</dbReference>
<dbReference type="Pfam" id="PF01048">
    <property type="entry name" value="PNP_UDP_1"/>
    <property type="match status" value="1"/>
</dbReference>
<evidence type="ECO:0000256" key="1">
    <source>
        <dbReference type="ARBA" id="ARBA00002678"/>
    </source>
</evidence>
<accession>A0A345BV47</accession>
<gene>
    <name evidence="12" type="ORF">DT065_01555</name>
</gene>
<dbReference type="NCBIfam" id="NF006054">
    <property type="entry name" value="PRK08202.1"/>
    <property type="match status" value="1"/>
</dbReference>
<feature type="binding site" evidence="10">
    <location>
        <begin position="79"/>
        <end position="81"/>
    </location>
    <ligand>
        <name>phosphate</name>
        <dbReference type="ChEBI" id="CHEBI:43474"/>
    </ligand>
</feature>
<dbReference type="KEGG" id="rue:DT065_01555"/>
<sequence length="284" mass="30602">MDETVKNAVDAIKKKMDIQPTIAVTLGSGLGGLADHIEAEAVIRYEDIPGFPTSTVSGHAGEFVIGHLKEVPVIAIKGRFHYYEGYPMQKVVLPTRVISALGVKTLIVSNAAGGVNTSYSPGDLMVIKDHINHMGDHPLIGPNDEEIGPRFPDMSTAYDEGLMEVAHEEAKSMGLQLQRGVYAATTGPTYETPTEVRMFRTLGADAVGMSTVPEVITARHAGVKVLGISCISNAAAGILDQPLSHEEVIETTERVKTNFTELVTRIILRIETEEGNHDNDAETD</sequence>
<evidence type="ECO:0000256" key="6">
    <source>
        <dbReference type="ARBA" id="ARBA00022676"/>
    </source>
</evidence>
<dbReference type="GO" id="GO:0004731">
    <property type="term" value="F:purine-nucleoside phosphorylase activity"/>
    <property type="evidence" value="ECO:0007669"/>
    <property type="project" value="UniProtKB-EC"/>
</dbReference>
<dbReference type="NCBIfam" id="TIGR01700">
    <property type="entry name" value="PNPH"/>
    <property type="match status" value="1"/>
</dbReference>
<evidence type="ECO:0000313" key="13">
    <source>
        <dbReference type="Proteomes" id="UP000252100"/>
    </source>
</evidence>
<dbReference type="EMBL" id="CP031092">
    <property type="protein sequence ID" value="AXF54828.1"/>
    <property type="molecule type" value="Genomic_DNA"/>
</dbReference>
<dbReference type="InterPro" id="IPR035994">
    <property type="entry name" value="Nucleoside_phosphorylase_sf"/>
</dbReference>
<dbReference type="Gene3D" id="3.40.50.1580">
    <property type="entry name" value="Nucleoside phosphorylase domain"/>
    <property type="match status" value="1"/>
</dbReference>
<comment type="pathway">
    <text evidence="2 9">Purine metabolism; purine nucleoside salvage.</text>
</comment>
<evidence type="ECO:0000313" key="12">
    <source>
        <dbReference type="EMBL" id="AXF54828.1"/>
    </source>
</evidence>
<keyword evidence="6 9" id="KW-0328">Glycosyltransferase</keyword>
<comment type="subunit">
    <text evidence="4">Homotrimer.</text>
</comment>
<evidence type="ECO:0000256" key="10">
    <source>
        <dbReference type="PIRSR" id="PIRSR000477-2"/>
    </source>
</evidence>
<dbReference type="InterPro" id="IPR000845">
    <property type="entry name" value="Nucleoside_phosphorylase_d"/>
</dbReference>
<reference evidence="12 13" key="1">
    <citation type="journal article" date="2018" name="J. Microbiol.">
        <title>Salicibibacter kimchii gen. nov., sp. nov., a moderately halophilic and alkalitolerant bacterium in the family Bacillaceae, isolated from kimchi.</title>
        <authorList>
            <person name="Jang J.Y."/>
            <person name="Oh Y.J."/>
            <person name="Lim S.K."/>
            <person name="Park H.K."/>
            <person name="Lee C."/>
            <person name="Kim J.Y."/>
            <person name="Lee M.A."/>
            <person name="Choi H.J."/>
        </authorList>
    </citation>
    <scope>NUCLEOTIDE SEQUENCE [LARGE SCALE GENOMIC DNA]</scope>
    <source>
        <strain evidence="12 13">NKC1-1</strain>
    </source>
</reference>
<feature type="binding site" evidence="10">
    <location>
        <position position="191"/>
    </location>
    <ligand>
        <name>a purine D-ribonucleoside</name>
        <dbReference type="ChEBI" id="CHEBI:142355"/>
    </ligand>
</feature>
<evidence type="ECO:0000259" key="11">
    <source>
        <dbReference type="Pfam" id="PF01048"/>
    </source>
</evidence>
<proteinExistence type="inferred from homology"/>
<dbReference type="FunFam" id="3.40.50.1580:FF:000010">
    <property type="entry name" value="Purine nucleoside phosphorylase"/>
    <property type="match status" value="1"/>
</dbReference>
<evidence type="ECO:0000256" key="5">
    <source>
        <dbReference type="ARBA" id="ARBA00022553"/>
    </source>
</evidence>
<dbReference type="OrthoDB" id="1523230at2"/>
<dbReference type="GO" id="GO:0009116">
    <property type="term" value="P:nucleoside metabolic process"/>
    <property type="evidence" value="ECO:0007669"/>
    <property type="project" value="InterPro"/>
</dbReference>
<dbReference type="EC" id="2.4.2.1" evidence="9"/>
<dbReference type="NCBIfam" id="TIGR01697">
    <property type="entry name" value="PNPH-PUNA-XAPA"/>
    <property type="match status" value="1"/>
</dbReference>
<dbReference type="PIRSF" id="PIRSF000477">
    <property type="entry name" value="PurNPase"/>
    <property type="match status" value="1"/>
</dbReference>
<dbReference type="Proteomes" id="UP000252100">
    <property type="component" value="Chromosome"/>
</dbReference>
<comment type="catalytic activity">
    <reaction evidence="8">
        <text>a purine 2'-deoxy-D-ribonucleoside + phosphate = a purine nucleobase + 2-deoxy-alpha-D-ribose 1-phosphate</text>
        <dbReference type="Rhea" id="RHEA:36431"/>
        <dbReference type="ChEBI" id="CHEBI:26386"/>
        <dbReference type="ChEBI" id="CHEBI:43474"/>
        <dbReference type="ChEBI" id="CHEBI:57259"/>
        <dbReference type="ChEBI" id="CHEBI:142361"/>
        <dbReference type="EC" id="2.4.2.1"/>
    </reaction>
</comment>
<dbReference type="CDD" id="cd09009">
    <property type="entry name" value="PNP-EcPNPII_like"/>
    <property type="match status" value="1"/>
</dbReference>
<name>A0A345BV47_9BACI</name>
<dbReference type="PANTHER" id="PTHR11904:SF9">
    <property type="entry name" value="PURINE NUCLEOSIDE PHOSPHORYLASE-RELATED"/>
    <property type="match status" value="1"/>
</dbReference>
<feature type="binding site" evidence="10">
    <location>
        <position position="210"/>
    </location>
    <ligand>
        <name>phosphate</name>
        <dbReference type="ChEBI" id="CHEBI:43474"/>
    </ligand>
</feature>
<dbReference type="AlphaFoldDB" id="A0A345BV47"/>
<dbReference type="PANTHER" id="PTHR11904">
    <property type="entry name" value="METHYLTHIOADENOSINE/PURINE NUCLEOSIDE PHOSPHORYLASE"/>
    <property type="match status" value="1"/>
</dbReference>
<evidence type="ECO:0000256" key="2">
    <source>
        <dbReference type="ARBA" id="ARBA00005058"/>
    </source>
</evidence>
<comment type="similarity">
    <text evidence="3 9">Belongs to the PNP/MTAP phosphorylase family.</text>
</comment>
<feature type="binding site" evidence="10">
    <location>
        <position position="111"/>
    </location>
    <ligand>
        <name>phosphate</name>
        <dbReference type="ChEBI" id="CHEBI:43474"/>
    </ligand>
</feature>
<dbReference type="RefSeq" id="WP_114370257.1">
    <property type="nucleotide sequence ID" value="NZ_CP031092.1"/>
</dbReference>
<feature type="binding site" evidence="10">
    <location>
        <position position="28"/>
    </location>
    <ligand>
        <name>phosphate</name>
        <dbReference type="ChEBI" id="CHEBI:43474"/>
    </ligand>
</feature>
<comment type="function">
    <text evidence="1">The purine nucleoside phosphorylases catalyze the phosphorolytic breakdown of the N-glycosidic bond in the beta-(deoxy)ribonucleoside molecules, with the formation of the corresponding free purine bases and pentose-1-phosphate. Cleaves guanosine, inosine, 2'-deoxyguanosine and 2'-deoxyinosine.</text>
</comment>
<feature type="domain" description="Nucleoside phosphorylase" evidence="11">
    <location>
        <begin position="21"/>
        <end position="267"/>
    </location>
</feature>
<keyword evidence="5" id="KW-0597">Phosphoprotein</keyword>
<keyword evidence="7 9" id="KW-0808">Transferase</keyword>
<protein>
    <recommendedName>
        <fullName evidence="9">Purine nucleoside phosphorylase</fullName>
        <ecNumber evidence="9">2.4.2.1</ecNumber>
    </recommendedName>
    <alternativeName>
        <fullName evidence="9">Inosine-guanosine phosphorylase</fullName>
    </alternativeName>
</protein>
<evidence type="ECO:0000256" key="4">
    <source>
        <dbReference type="ARBA" id="ARBA00011233"/>
    </source>
</evidence>
<dbReference type="SUPFAM" id="SSF53167">
    <property type="entry name" value="Purine and uridine phosphorylases"/>
    <property type="match status" value="1"/>
</dbReference>
<feature type="binding site" evidence="10">
    <location>
        <position position="59"/>
    </location>
    <ligand>
        <name>phosphate</name>
        <dbReference type="ChEBI" id="CHEBI:43474"/>
    </ligand>
</feature>
<evidence type="ECO:0000256" key="7">
    <source>
        <dbReference type="ARBA" id="ARBA00022679"/>
    </source>
</evidence>
<keyword evidence="13" id="KW-1185">Reference proteome</keyword>
<organism evidence="12 13">
    <name type="scientific">Salicibibacter kimchii</name>
    <dbReference type="NCBI Taxonomy" id="2099786"/>
    <lineage>
        <taxon>Bacteria</taxon>
        <taxon>Bacillati</taxon>
        <taxon>Bacillota</taxon>
        <taxon>Bacilli</taxon>
        <taxon>Bacillales</taxon>
        <taxon>Bacillaceae</taxon>
        <taxon>Salicibibacter</taxon>
    </lineage>
</organism>
<evidence type="ECO:0000256" key="9">
    <source>
        <dbReference type="PIRNR" id="PIRNR000477"/>
    </source>
</evidence>
<dbReference type="GO" id="GO:0005737">
    <property type="term" value="C:cytoplasm"/>
    <property type="evidence" value="ECO:0007669"/>
    <property type="project" value="TreeGrafter"/>
</dbReference>
<dbReference type="UniPathway" id="UPA00606"/>
<feature type="binding site" evidence="10">
    <location>
        <position position="233"/>
    </location>
    <ligand>
        <name>a purine D-ribonucleoside</name>
        <dbReference type="ChEBI" id="CHEBI:142355"/>
    </ligand>
</feature>
<evidence type="ECO:0000256" key="3">
    <source>
        <dbReference type="ARBA" id="ARBA00006751"/>
    </source>
</evidence>